<evidence type="ECO:0000256" key="4">
    <source>
        <dbReference type="ARBA" id="ARBA00022679"/>
    </source>
</evidence>
<evidence type="ECO:0000256" key="5">
    <source>
        <dbReference type="ARBA" id="ARBA00023136"/>
    </source>
</evidence>
<dbReference type="GO" id="GO:0016757">
    <property type="term" value="F:glycosyltransferase activity"/>
    <property type="evidence" value="ECO:0007669"/>
    <property type="project" value="UniProtKB-KW"/>
</dbReference>
<sequence>MLSFIVPAHNEEEHVGPTVASIAAAARATGEAFEVIVVADCCTDRTSEIAAAHGARVIAVQHRQIAATRNAGARAAGGDVLFFVDADTLSNLTAVTACLREIRRGAVGGGCVFELDGILPLWARLLYPAAVVSARFLKLVGGCFLFCRRDVFEAFGGFDPRFFAAEEVAFINALKARGRFAVPGPTVVTSGRKLRDFSMWHILGIAWKWAVGGPTAFQRREGLDIWYGERTYKKTP</sequence>
<keyword evidence="3" id="KW-0328">Glycosyltransferase</keyword>
<evidence type="ECO:0000313" key="7">
    <source>
        <dbReference type="EMBL" id="QEL13150.1"/>
    </source>
</evidence>
<dbReference type="Proteomes" id="UP000324974">
    <property type="component" value="Chromosome"/>
</dbReference>
<evidence type="ECO:0000256" key="1">
    <source>
        <dbReference type="ARBA" id="ARBA00004236"/>
    </source>
</evidence>
<dbReference type="SUPFAM" id="SSF53448">
    <property type="entry name" value="Nucleotide-diphospho-sugar transferases"/>
    <property type="match status" value="1"/>
</dbReference>
<evidence type="ECO:0000256" key="2">
    <source>
        <dbReference type="ARBA" id="ARBA00022475"/>
    </source>
</evidence>
<keyword evidence="2" id="KW-1003">Cell membrane</keyword>
<dbReference type="AlphaFoldDB" id="A0A5C1A3J0"/>
<feature type="domain" description="Glycosyltransferase 2-like" evidence="6">
    <location>
        <begin position="3"/>
        <end position="120"/>
    </location>
</feature>
<dbReference type="GO" id="GO:0005886">
    <property type="term" value="C:plasma membrane"/>
    <property type="evidence" value="ECO:0007669"/>
    <property type="project" value="UniProtKB-SubCell"/>
</dbReference>
<keyword evidence="5" id="KW-0472">Membrane</keyword>
<proteinExistence type="predicted"/>
<accession>A0A5C1A3J0</accession>
<evidence type="ECO:0000259" key="6">
    <source>
        <dbReference type="Pfam" id="PF00535"/>
    </source>
</evidence>
<dbReference type="Gene3D" id="3.90.550.10">
    <property type="entry name" value="Spore Coat Polysaccharide Biosynthesis Protein SpsA, Chain A"/>
    <property type="match status" value="1"/>
</dbReference>
<dbReference type="KEGG" id="lrs:PX52LOC_00002"/>
<dbReference type="Pfam" id="PF00535">
    <property type="entry name" value="Glycos_transf_2"/>
    <property type="match status" value="1"/>
</dbReference>
<reference evidence="8" key="1">
    <citation type="submission" date="2019-08" db="EMBL/GenBank/DDBJ databases">
        <title>Limnoglobus roseus gen. nov., sp. nov., a novel freshwater planctomycete with a giant genome from the family Gemmataceae.</title>
        <authorList>
            <person name="Kulichevskaya I.S."/>
            <person name="Naumoff D.G."/>
            <person name="Miroshnikov K."/>
            <person name="Ivanova A."/>
            <person name="Philippov D.A."/>
            <person name="Hakobyan A."/>
            <person name="Rijpstra I.C."/>
            <person name="Sinninghe Damste J.S."/>
            <person name="Liesack W."/>
            <person name="Dedysh S.N."/>
        </authorList>
    </citation>
    <scope>NUCLEOTIDE SEQUENCE [LARGE SCALE GENOMIC DNA]</scope>
    <source>
        <strain evidence="8">PX52</strain>
    </source>
</reference>
<dbReference type="PANTHER" id="PTHR43646:SF2">
    <property type="entry name" value="GLYCOSYLTRANSFERASE 2-LIKE DOMAIN-CONTAINING PROTEIN"/>
    <property type="match status" value="1"/>
</dbReference>
<gene>
    <name evidence="7" type="ORF">PX52LOC_00002</name>
</gene>
<dbReference type="PANTHER" id="PTHR43646">
    <property type="entry name" value="GLYCOSYLTRANSFERASE"/>
    <property type="match status" value="1"/>
</dbReference>
<dbReference type="EMBL" id="CP042425">
    <property type="protein sequence ID" value="QEL13150.1"/>
    <property type="molecule type" value="Genomic_DNA"/>
</dbReference>
<evidence type="ECO:0000256" key="3">
    <source>
        <dbReference type="ARBA" id="ARBA00022676"/>
    </source>
</evidence>
<keyword evidence="8" id="KW-1185">Reference proteome</keyword>
<dbReference type="InterPro" id="IPR001173">
    <property type="entry name" value="Glyco_trans_2-like"/>
</dbReference>
<dbReference type="RefSeq" id="WP_168218724.1">
    <property type="nucleotide sequence ID" value="NZ_CP042425.1"/>
</dbReference>
<keyword evidence="4 7" id="KW-0808">Transferase</keyword>
<name>A0A5C1A3J0_9BACT</name>
<evidence type="ECO:0000313" key="8">
    <source>
        <dbReference type="Proteomes" id="UP000324974"/>
    </source>
</evidence>
<protein>
    <submittedName>
        <fullName evidence="7">GT2 family glycosyltransferase</fullName>
    </submittedName>
</protein>
<organism evidence="7 8">
    <name type="scientific">Limnoglobus roseus</name>
    <dbReference type="NCBI Taxonomy" id="2598579"/>
    <lineage>
        <taxon>Bacteria</taxon>
        <taxon>Pseudomonadati</taxon>
        <taxon>Planctomycetota</taxon>
        <taxon>Planctomycetia</taxon>
        <taxon>Gemmatales</taxon>
        <taxon>Gemmataceae</taxon>
        <taxon>Limnoglobus</taxon>
    </lineage>
</organism>
<comment type="subcellular location">
    <subcellularLocation>
        <location evidence="1">Cell membrane</location>
    </subcellularLocation>
</comment>
<dbReference type="InterPro" id="IPR029044">
    <property type="entry name" value="Nucleotide-diphossugar_trans"/>
</dbReference>